<reference evidence="1" key="1">
    <citation type="journal article" date="2015" name="Nature">
        <title>Complex archaea that bridge the gap between prokaryotes and eukaryotes.</title>
        <authorList>
            <person name="Spang A."/>
            <person name="Saw J.H."/>
            <person name="Jorgensen S.L."/>
            <person name="Zaremba-Niedzwiedzka K."/>
            <person name="Martijn J."/>
            <person name="Lind A.E."/>
            <person name="van Eijk R."/>
            <person name="Schleper C."/>
            <person name="Guy L."/>
            <person name="Ettema T.J."/>
        </authorList>
    </citation>
    <scope>NUCLEOTIDE SEQUENCE</scope>
</reference>
<dbReference type="AlphaFoldDB" id="A0A0F9BZZ6"/>
<proteinExistence type="predicted"/>
<accession>A0A0F9BZZ6</accession>
<comment type="caution">
    <text evidence="1">The sequence shown here is derived from an EMBL/GenBank/DDBJ whole genome shotgun (WGS) entry which is preliminary data.</text>
</comment>
<protein>
    <submittedName>
        <fullName evidence="1">Uncharacterized protein</fullName>
    </submittedName>
</protein>
<evidence type="ECO:0000313" key="1">
    <source>
        <dbReference type="EMBL" id="KKL27469.1"/>
    </source>
</evidence>
<dbReference type="EMBL" id="LAZR01035453">
    <property type="protein sequence ID" value="KKL27469.1"/>
    <property type="molecule type" value="Genomic_DNA"/>
</dbReference>
<gene>
    <name evidence="1" type="ORF">LCGC14_2384840</name>
</gene>
<sequence>MSSESNVGYADLQETKKRLNIPDSVIASDEKIMSMGREADNYVNTQINLHALTPINNPDPEIVSLSTGLAAAIYNYWQTPIKDRSLEGINEWKKSIQDHILAVYGRKNPNFFWWKNFRCNYGILIMVSQATEIRDLLETEWSLTGRLSEVPLDNMKEIVRFFDREQVEGNEWPKAIVVRKINDDQKEDRTVHPNFIELIDKYDITIYYRVVDVQFTSYSDALDNIEQMGTELQRILDLQFNPATSVGPWFTANYYWLAHDHKDQAQPDLQRTLRLRLAQVTGIDNQVYTGFDGTLVFDNTDSVGDLLPASDFTYESLGDVSISEGFTQIPYLTKDTRASRGGAGVPYLGRGAFAGTFSAITFGQQDNLQGTTLDKIPNIYLPQSNAPQIGQQGTAVFLSNNNNPAGSILTTKSFVKISNIEKITGAAELVRYRITGQLVKPSETTFA</sequence>
<organism evidence="1">
    <name type="scientific">marine sediment metagenome</name>
    <dbReference type="NCBI Taxonomy" id="412755"/>
    <lineage>
        <taxon>unclassified sequences</taxon>
        <taxon>metagenomes</taxon>
        <taxon>ecological metagenomes</taxon>
    </lineage>
</organism>
<name>A0A0F9BZZ6_9ZZZZ</name>